<feature type="transmembrane region" description="Helical" evidence="2">
    <location>
        <begin position="1083"/>
        <end position="1104"/>
    </location>
</feature>
<reference evidence="3" key="1">
    <citation type="submission" date="2021-01" db="EMBL/GenBank/DDBJ databases">
        <authorList>
            <person name="Corre E."/>
            <person name="Pelletier E."/>
            <person name="Niang G."/>
            <person name="Scheremetjew M."/>
            <person name="Finn R."/>
            <person name="Kale V."/>
            <person name="Holt S."/>
            <person name="Cochrane G."/>
            <person name="Meng A."/>
            <person name="Brown T."/>
            <person name="Cohen L."/>
        </authorList>
    </citation>
    <scope>NUCLEOTIDE SEQUENCE</scope>
    <source>
        <strain evidence="3">Pop2</strain>
    </source>
</reference>
<feature type="compositionally biased region" description="Polar residues" evidence="1">
    <location>
        <begin position="10"/>
        <end position="19"/>
    </location>
</feature>
<feature type="region of interest" description="Disordered" evidence="1">
    <location>
        <begin position="702"/>
        <end position="736"/>
    </location>
</feature>
<dbReference type="EMBL" id="HBGN01026192">
    <property type="protein sequence ID" value="CAD9341533.1"/>
    <property type="molecule type" value="Transcribed_RNA"/>
</dbReference>
<feature type="compositionally biased region" description="Low complexity" evidence="1">
    <location>
        <begin position="29"/>
        <end position="38"/>
    </location>
</feature>
<feature type="compositionally biased region" description="Polar residues" evidence="1">
    <location>
        <begin position="264"/>
        <end position="276"/>
    </location>
</feature>
<feature type="region of interest" description="Disordered" evidence="1">
    <location>
        <begin position="1007"/>
        <end position="1047"/>
    </location>
</feature>
<feature type="compositionally biased region" description="Basic residues" evidence="1">
    <location>
        <begin position="726"/>
        <end position="736"/>
    </location>
</feature>
<feature type="region of interest" description="Disordered" evidence="1">
    <location>
        <begin position="939"/>
        <end position="962"/>
    </location>
</feature>
<name>A0A7S1ZKV5_9STRA</name>
<feature type="compositionally biased region" description="Basic and acidic residues" evidence="1">
    <location>
        <begin position="453"/>
        <end position="466"/>
    </location>
</feature>
<feature type="compositionally biased region" description="Polar residues" evidence="1">
    <location>
        <begin position="115"/>
        <end position="125"/>
    </location>
</feature>
<evidence type="ECO:0000256" key="1">
    <source>
        <dbReference type="SAM" id="MobiDB-lite"/>
    </source>
</evidence>
<keyword evidence="2" id="KW-0472">Membrane</keyword>
<sequence>MYTAGYPQQHHYQQPRTTTSPANGPPPASSANAVASPMAPVPPPSKKQRSTGETQQPHTAPSPPLTIDETNQIDYMVDSGIKKRRDELRLLQERAKSQTQRRLAGGYHGQRGASYPSSGTATATNAPAFLFGAGAASTPTPNAPAPEPQQQPTTTTTTPMTSYTPPSPKQAAGAFPPPRVVPVPVNAATVPPVAVPSRSAYVRTSTLFQNAHTTTAAVPDESEASTAPSLSSANGPPPTSRPSAQQPPPYVSSAAPPTTVPAMQHSTGATTANSQPPGIAYLANVLNGDSEMDDDDMLVTPMKPAVALNNANNTRHVNNVGASSAANTTNTTVTEGTKAATKNKDAGVARRLKLEVSTTSKNAGKVTRTKKPTGIPPPTSTSSLKQQPVPTKKKAAARPPSKANSGPGIHCLNSPPDSLLRAADKALQTKQGQKSQHVAPALNEEGVPPPSLTKDDGPPTLIKEDNLGSTPASTTMASPPDSVLRAADQALNTRPPMDKVREESANQTTVILSPPPSKKDKLRLMRQVADTPPAKQEKNKIEEDLVVTIQNEEKEASSPMNSNGGSNNSSSMHLRLVRELKQAKEETARALRDVTRLESELAEEKVTKSTTKATPNFYNGGSKNNTEDILETVLELAKRNGEKAAVKWAEEAVRTSNKQPKMGGVNSGLIFTPTQNRIRPSFADAAMSSGLSSPPAISILAGGGSAIGSNGKSSTQKTSPSPAPVRNRRSTPFPKRRTAKVKLGLDFAREDADLGVAANNDNEEEEMEFLIAAARAIPDEYNSELASYFVRRPYLSPEEEVSGAQEENGLLWDQYGVVSAAEYADGARVSQPESLEVVATVEADGSVLVLHGMSSVRRGTPRWGTQNGDGQPTFGWVDIHDVVDGSLGCAYYVERDGTEKEYLLDQIFGEALSTRESYCASLLSAAAALKALPFSRNIPDQSPPLNRGNASVGNQAASQPPQPQMFIPEKTQAFPPMQPHRPELNNANIPPMAPIPQKNVGFEDKAAETGAKMESPPAVKPEVKKDAPPSDVGKKVNSKPLPPPPELVEAPNANDILVSMITFIISTLLRIVWFFVVRLPFKIFSWAVTVFLVSAVLLIIRLSIADDSGASSLGAGIDFGFNHQGIF</sequence>
<feature type="compositionally biased region" description="Polar residues" evidence="1">
    <location>
        <begin position="939"/>
        <end position="959"/>
    </location>
</feature>
<feature type="compositionally biased region" description="Basic and acidic residues" evidence="1">
    <location>
        <begin position="1021"/>
        <end position="1034"/>
    </location>
</feature>
<feature type="compositionally biased region" description="Low complexity" evidence="1">
    <location>
        <begin position="150"/>
        <end position="164"/>
    </location>
</feature>
<organism evidence="3">
    <name type="scientific">Ditylum brightwellii</name>
    <dbReference type="NCBI Taxonomy" id="49249"/>
    <lineage>
        <taxon>Eukaryota</taxon>
        <taxon>Sar</taxon>
        <taxon>Stramenopiles</taxon>
        <taxon>Ochrophyta</taxon>
        <taxon>Bacillariophyta</taxon>
        <taxon>Mediophyceae</taxon>
        <taxon>Lithodesmiophycidae</taxon>
        <taxon>Lithodesmiales</taxon>
        <taxon>Lithodesmiaceae</taxon>
        <taxon>Ditylum</taxon>
    </lineage>
</organism>
<feature type="region of interest" description="Disordered" evidence="1">
    <location>
        <begin position="493"/>
        <end position="521"/>
    </location>
</feature>
<feature type="region of interest" description="Disordered" evidence="1">
    <location>
        <begin position="214"/>
        <end position="277"/>
    </location>
</feature>
<feature type="compositionally biased region" description="Pro residues" evidence="1">
    <location>
        <begin position="235"/>
        <end position="250"/>
    </location>
</feature>
<evidence type="ECO:0000256" key="2">
    <source>
        <dbReference type="SAM" id="Phobius"/>
    </source>
</evidence>
<dbReference type="AlphaFoldDB" id="A0A7S1ZKV5"/>
<proteinExistence type="predicted"/>
<accession>A0A7S1ZKV5</accession>
<feature type="region of interest" description="Disordered" evidence="1">
    <location>
        <begin position="1"/>
        <end position="177"/>
    </location>
</feature>
<feature type="region of interest" description="Disordered" evidence="1">
    <location>
        <begin position="351"/>
        <end position="481"/>
    </location>
</feature>
<feature type="transmembrane region" description="Helical" evidence="2">
    <location>
        <begin position="1056"/>
        <end position="1076"/>
    </location>
</feature>
<gene>
    <name evidence="3" type="ORF">DBRI1063_LOCUS16823</name>
</gene>
<keyword evidence="2" id="KW-1133">Transmembrane helix</keyword>
<keyword evidence="2" id="KW-0812">Transmembrane</keyword>
<feature type="compositionally biased region" description="Basic and acidic residues" evidence="1">
    <location>
        <begin position="80"/>
        <end position="96"/>
    </location>
</feature>
<feature type="compositionally biased region" description="Polar residues" evidence="1">
    <location>
        <begin position="467"/>
        <end position="477"/>
    </location>
</feature>
<protein>
    <submittedName>
        <fullName evidence="3">Uncharacterized protein</fullName>
    </submittedName>
</protein>
<feature type="compositionally biased region" description="Polar residues" evidence="1">
    <location>
        <begin position="224"/>
        <end position="234"/>
    </location>
</feature>
<evidence type="ECO:0000313" key="3">
    <source>
        <dbReference type="EMBL" id="CAD9341533.1"/>
    </source>
</evidence>